<dbReference type="Proteomes" id="UP000594508">
    <property type="component" value="Chromosome"/>
</dbReference>
<dbReference type="EMBL" id="CP060707">
    <property type="protein sequence ID" value="QPH90167.1"/>
    <property type="molecule type" value="Genomic_DNA"/>
</dbReference>
<reference evidence="1 2" key="1">
    <citation type="journal article" date="2018" name="Emerg. Microbes Infect.">
        <title>Genomic analysis of oral Campylobacter concisus strains identified a potential bacterial molecular marker associated with active Crohn's disease.</title>
        <authorList>
            <person name="Liu F."/>
            <person name="Ma R."/>
            <person name="Tay C.Y.A."/>
            <person name="Octavia S."/>
            <person name="Lan R."/>
            <person name="Chung H.K.L."/>
            <person name="Riordan S.M."/>
            <person name="Grimm M.C."/>
            <person name="Leong R.W."/>
            <person name="Tanaka M.M."/>
            <person name="Connor S."/>
            <person name="Zhang L."/>
        </authorList>
    </citation>
    <scope>NUCLEOTIDE SEQUENCE [LARGE SCALE GENOMIC DNA]</scope>
    <source>
        <strain evidence="1 2">P1CDO2</strain>
    </source>
</reference>
<gene>
    <name evidence="1" type="ORF">CVT00_01080</name>
</gene>
<sequence length="79" mass="9161">MTFDDAVALFHSRDKIDRKLDVRTLRPKNEVIAEFNKKLDEYWQSVLDTRLKDKFAGKETLVLQILKGVNLNEIGAKNV</sequence>
<name>A0A7S9REA0_9BACT</name>
<proteinExistence type="predicted"/>
<evidence type="ECO:0000313" key="2">
    <source>
        <dbReference type="Proteomes" id="UP000594508"/>
    </source>
</evidence>
<protein>
    <submittedName>
        <fullName evidence="1">Uncharacterized protein</fullName>
    </submittedName>
</protein>
<dbReference type="RefSeq" id="WP_103644917.1">
    <property type="nucleotide sequence ID" value="NZ_CP060707.1"/>
</dbReference>
<accession>A0A7S9REA0</accession>
<organism evidence="1 2">
    <name type="scientific">Campylobacter concisus</name>
    <dbReference type="NCBI Taxonomy" id="199"/>
    <lineage>
        <taxon>Bacteria</taxon>
        <taxon>Pseudomonadati</taxon>
        <taxon>Campylobacterota</taxon>
        <taxon>Epsilonproteobacteria</taxon>
        <taxon>Campylobacterales</taxon>
        <taxon>Campylobacteraceae</taxon>
        <taxon>Campylobacter</taxon>
    </lineage>
</organism>
<dbReference type="AlphaFoldDB" id="A0A7S9REA0"/>
<evidence type="ECO:0000313" key="1">
    <source>
        <dbReference type="EMBL" id="QPH90167.1"/>
    </source>
</evidence>